<dbReference type="Pfam" id="PF16998">
    <property type="entry name" value="17kDa_Anti_2"/>
    <property type="match status" value="1"/>
</dbReference>
<proteinExistence type="predicted"/>
<reference evidence="2 3" key="1">
    <citation type="submission" date="2016-10" db="EMBL/GenBank/DDBJ databases">
        <authorList>
            <person name="de Groot N.N."/>
        </authorList>
    </citation>
    <scope>NUCLEOTIDE SEQUENCE [LARGE SCALE GENOMIC DNA]</scope>
    <source>
        <strain evidence="2 3">NE2</strain>
    </source>
</reference>
<dbReference type="STRING" id="1612308.SAMN05444581_108124"/>
<dbReference type="InterPro" id="IPR032635">
    <property type="entry name" value="Anti_2"/>
</dbReference>
<organism evidence="2 3">
    <name type="scientific">Methylocapsa palsarum</name>
    <dbReference type="NCBI Taxonomy" id="1612308"/>
    <lineage>
        <taxon>Bacteria</taxon>
        <taxon>Pseudomonadati</taxon>
        <taxon>Pseudomonadota</taxon>
        <taxon>Alphaproteobacteria</taxon>
        <taxon>Hyphomicrobiales</taxon>
        <taxon>Beijerinckiaceae</taxon>
        <taxon>Methylocapsa</taxon>
    </lineage>
</organism>
<accession>A0A1I3ZS47</accession>
<dbReference type="Proteomes" id="UP000198755">
    <property type="component" value="Unassembled WGS sequence"/>
</dbReference>
<protein>
    <submittedName>
        <fullName evidence="2">Outer membrane surface antigen</fullName>
    </submittedName>
</protein>
<evidence type="ECO:0000313" key="3">
    <source>
        <dbReference type="Proteomes" id="UP000198755"/>
    </source>
</evidence>
<name>A0A1I3ZS47_9HYPH</name>
<evidence type="ECO:0000313" key="2">
    <source>
        <dbReference type="EMBL" id="SFK46496.1"/>
    </source>
</evidence>
<dbReference type="OrthoDB" id="8017863at2"/>
<feature type="domain" description="Surface antigen" evidence="1">
    <location>
        <begin position="67"/>
        <end position="170"/>
    </location>
</feature>
<dbReference type="EMBL" id="FOSN01000008">
    <property type="protein sequence ID" value="SFK46496.1"/>
    <property type="molecule type" value="Genomic_DNA"/>
</dbReference>
<dbReference type="AlphaFoldDB" id="A0A1I3ZS47"/>
<sequence>MLRFVTGKSVRCDYRYKPSRCPRPEPGPVITTRASAVCWRAGAAACLALTLAGCAVSMPIASLSASRDDATGAIPEAVLVRQLDAEDWRRARAALSTALDLQGNGLPVAWDNPASGAKGSFTPSGKAYSSDARVCRAFAVKLDRKGEEQSMRGTACSAQGADWSITELKPAQKTLMAAS</sequence>
<evidence type="ECO:0000259" key="1">
    <source>
        <dbReference type="Pfam" id="PF16998"/>
    </source>
</evidence>
<gene>
    <name evidence="2" type="ORF">SAMN05444581_108124</name>
</gene>
<keyword evidence="3" id="KW-1185">Reference proteome</keyword>